<comment type="caution">
    <text evidence="2">The sequence shown here is derived from an EMBL/GenBank/DDBJ whole genome shotgun (WGS) entry which is preliminary data.</text>
</comment>
<gene>
    <name evidence="2" type="ORF">DY000_02047457</name>
</gene>
<accession>A0ABQ7F1A1</accession>
<reference evidence="2 3" key="1">
    <citation type="journal article" date="2020" name="BMC Genomics">
        <title>Intraspecific diversification of the crop wild relative Brassica cretica Lam. using demographic model selection.</title>
        <authorList>
            <person name="Kioukis A."/>
            <person name="Michalopoulou V.A."/>
            <person name="Briers L."/>
            <person name="Pirintsos S."/>
            <person name="Studholme D.J."/>
            <person name="Pavlidis P."/>
            <person name="Sarris P.F."/>
        </authorList>
    </citation>
    <scope>NUCLEOTIDE SEQUENCE [LARGE SCALE GENOMIC DNA]</scope>
    <source>
        <strain evidence="3">cv. PFS-1207/04</strain>
    </source>
</reference>
<keyword evidence="3" id="KW-1185">Reference proteome</keyword>
<dbReference type="EMBL" id="QGKV02000297">
    <property type="protein sequence ID" value="KAF3609756.1"/>
    <property type="molecule type" value="Genomic_DNA"/>
</dbReference>
<evidence type="ECO:0000256" key="1">
    <source>
        <dbReference type="SAM" id="MobiDB-lite"/>
    </source>
</evidence>
<protein>
    <submittedName>
        <fullName evidence="2">Uncharacterized protein</fullName>
    </submittedName>
</protein>
<feature type="region of interest" description="Disordered" evidence="1">
    <location>
        <begin position="1"/>
        <end position="42"/>
    </location>
</feature>
<dbReference type="Proteomes" id="UP000266723">
    <property type="component" value="Unassembled WGS sequence"/>
</dbReference>
<sequence>MSGFGPVNAGRRRRRAPASSSPRGPVVTDQLRARGYSSPRHSPRVIRCRALSSDVRAGELSRVSTISVRPSSKLSLRARG</sequence>
<proteinExistence type="predicted"/>
<organism evidence="2 3">
    <name type="scientific">Brassica cretica</name>
    <name type="common">Mustard</name>
    <dbReference type="NCBI Taxonomy" id="69181"/>
    <lineage>
        <taxon>Eukaryota</taxon>
        <taxon>Viridiplantae</taxon>
        <taxon>Streptophyta</taxon>
        <taxon>Embryophyta</taxon>
        <taxon>Tracheophyta</taxon>
        <taxon>Spermatophyta</taxon>
        <taxon>Magnoliopsida</taxon>
        <taxon>eudicotyledons</taxon>
        <taxon>Gunneridae</taxon>
        <taxon>Pentapetalae</taxon>
        <taxon>rosids</taxon>
        <taxon>malvids</taxon>
        <taxon>Brassicales</taxon>
        <taxon>Brassicaceae</taxon>
        <taxon>Brassiceae</taxon>
        <taxon>Brassica</taxon>
    </lineage>
</organism>
<feature type="compositionally biased region" description="Low complexity" evidence="1">
    <location>
        <begin position="17"/>
        <end position="27"/>
    </location>
</feature>
<evidence type="ECO:0000313" key="2">
    <source>
        <dbReference type="EMBL" id="KAF3609756.1"/>
    </source>
</evidence>
<name>A0ABQ7F1A1_BRACR</name>
<evidence type="ECO:0000313" key="3">
    <source>
        <dbReference type="Proteomes" id="UP000266723"/>
    </source>
</evidence>